<evidence type="ECO:0000313" key="3">
    <source>
        <dbReference type="EMBL" id="MDI1437011.1"/>
    </source>
</evidence>
<feature type="region of interest" description="Disordered" evidence="1">
    <location>
        <begin position="79"/>
        <end position="124"/>
    </location>
</feature>
<organism evidence="3 4">
    <name type="scientific">Polyangium sorediatum</name>
    <dbReference type="NCBI Taxonomy" id="889274"/>
    <lineage>
        <taxon>Bacteria</taxon>
        <taxon>Pseudomonadati</taxon>
        <taxon>Myxococcota</taxon>
        <taxon>Polyangia</taxon>
        <taxon>Polyangiales</taxon>
        <taxon>Polyangiaceae</taxon>
        <taxon>Polyangium</taxon>
    </lineage>
</organism>
<keyword evidence="2" id="KW-0732">Signal</keyword>
<sequence>MRGPHLAALSLVLSVAGLCCGPSRARFAPPEGAPEPPDGEVWFCAHAITPHDVSWCKRERDACETYRTNMIKAKREFLEVPERAPHSSRMRPENTPVAGPGGGDDEIPESEEPPQPETNSQGLEGICELNPSSCGFVSPRPSVPTYSNCAPRPNAFCTAYYHEYNSYRRDKENEWRHFCAETREACEAWREDWHLHLTKRPCEEVR</sequence>
<keyword evidence="4" id="KW-1185">Reference proteome</keyword>
<feature type="compositionally biased region" description="Acidic residues" evidence="1">
    <location>
        <begin position="103"/>
        <end position="114"/>
    </location>
</feature>
<evidence type="ECO:0000313" key="4">
    <source>
        <dbReference type="Proteomes" id="UP001160301"/>
    </source>
</evidence>
<dbReference type="EMBL" id="JARZHI010000102">
    <property type="protein sequence ID" value="MDI1437011.1"/>
    <property type="molecule type" value="Genomic_DNA"/>
</dbReference>
<dbReference type="RefSeq" id="WP_136973046.1">
    <property type="nucleotide sequence ID" value="NZ_JARZHI010000102.1"/>
</dbReference>
<proteinExistence type="predicted"/>
<evidence type="ECO:0008006" key="5">
    <source>
        <dbReference type="Google" id="ProtNLM"/>
    </source>
</evidence>
<name>A0ABT6P8W9_9BACT</name>
<accession>A0ABT6P8W9</accession>
<protein>
    <recommendedName>
        <fullName evidence="5">Secreted protein</fullName>
    </recommendedName>
</protein>
<evidence type="ECO:0000256" key="1">
    <source>
        <dbReference type="SAM" id="MobiDB-lite"/>
    </source>
</evidence>
<evidence type="ECO:0000256" key="2">
    <source>
        <dbReference type="SAM" id="SignalP"/>
    </source>
</evidence>
<reference evidence="3 4" key="1">
    <citation type="submission" date="2023-04" db="EMBL/GenBank/DDBJ databases">
        <title>The genome sequence of Polyangium sorediatum DSM14670.</title>
        <authorList>
            <person name="Zhang X."/>
        </authorList>
    </citation>
    <scope>NUCLEOTIDE SEQUENCE [LARGE SCALE GENOMIC DNA]</scope>
    <source>
        <strain evidence="3 4">DSM 14670</strain>
    </source>
</reference>
<dbReference type="Proteomes" id="UP001160301">
    <property type="component" value="Unassembled WGS sequence"/>
</dbReference>
<comment type="caution">
    <text evidence="3">The sequence shown here is derived from an EMBL/GenBank/DDBJ whole genome shotgun (WGS) entry which is preliminary data.</text>
</comment>
<feature type="signal peptide" evidence="2">
    <location>
        <begin position="1"/>
        <end position="25"/>
    </location>
</feature>
<gene>
    <name evidence="3" type="ORF">QHF89_46320</name>
</gene>
<feature type="chain" id="PRO_5045329049" description="Secreted protein" evidence="2">
    <location>
        <begin position="26"/>
        <end position="206"/>
    </location>
</feature>